<dbReference type="EMBL" id="JBFCZG010000002">
    <property type="protein sequence ID" value="KAL3425840.1"/>
    <property type="molecule type" value="Genomic_DNA"/>
</dbReference>
<evidence type="ECO:0000256" key="1">
    <source>
        <dbReference type="SAM" id="MobiDB-lite"/>
    </source>
</evidence>
<feature type="signal peptide" evidence="3">
    <location>
        <begin position="1"/>
        <end position="27"/>
    </location>
</feature>
<organism evidence="4 5">
    <name type="scientific">Phlyctema vagabunda</name>
    <dbReference type="NCBI Taxonomy" id="108571"/>
    <lineage>
        <taxon>Eukaryota</taxon>
        <taxon>Fungi</taxon>
        <taxon>Dikarya</taxon>
        <taxon>Ascomycota</taxon>
        <taxon>Pezizomycotina</taxon>
        <taxon>Leotiomycetes</taxon>
        <taxon>Helotiales</taxon>
        <taxon>Dermateaceae</taxon>
        <taxon>Phlyctema</taxon>
    </lineage>
</organism>
<feature type="compositionally biased region" description="Basic and acidic residues" evidence="1">
    <location>
        <begin position="196"/>
        <end position="210"/>
    </location>
</feature>
<dbReference type="Proteomes" id="UP001629113">
    <property type="component" value="Unassembled WGS sequence"/>
</dbReference>
<evidence type="ECO:0000313" key="5">
    <source>
        <dbReference type="Proteomes" id="UP001629113"/>
    </source>
</evidence>
<evidence type="ECO:0008006" key="6">
    <source>
        <dbReference type="Google" id="ProtNLM"/>
    </source>
</evidence>
<gene>
    <name evidence="4" type="ORF">PVAG01_02631</name>
</gene>
<name>A0ABR4PRF3_9HELO</name>
<feature type="compositionally biased region" description="Polar residues" evidence="1">
    <location>
        <begin position="78"/>
        <end position="92"/>
    </location>
</feature>
<comment type="caution">
    <text evidence="4">The sequence shown here is derived from an EMBL/GenBank/DDBJ whole genome shotgun (WGS) entry which is preliminary data.</text>
</comment>
<accession>A0ABR4PRF3</accession>
<feature type="transmembrane region" description="Helical" evidence="2">
    <location>
        <begin position="102"/>
        <end position="122"/>
    </location>
</feature>
<protein>
    <recommendedName>
        <fullName evidence="6">Transmembrane protein</fullName>
    </recommendedName>
</protein>
<feature type="region of interest" description="Disordered" evidence="1">
    <location>
        <begin position="155"/>
        <end position="235"/>
    </location>
</feature>
<evidence type="ECO:0000256" key="3">
    <source>
        <dbReference type="SAM" id="SignalP"/>
    </source>
</evidence>
<feature type="compositionally biased region" description="Polar residues" evidence="1">
    <location>
        <begin position="44"/>
        <end position="63"/>
    </location>
</feature>
<keyword evidence="2" id="KW-1133">Transmembrane helix</keyword>
<keyword evidence="2" id="KW-0812">Transmembrane</keyword>
<sequence length="235" mass="24759">MAAMSATGARAGLHILSILLLLQSIQAQLTTSTVPASSASATSGLPSTLTSATNRPLSTTVAPSSTTDNSSSTQTVSQAFTPTSSPTPSNFRSPFDANASRYYPIIGVVIALVLAFIAFRVIKKKRREAAAARLRNIHPYVPAASRQPYARALRRDRNPPSMGMPEGVDERGEAPPPYGVGSKPPSISAGYTGYHQTEDVEMGRMHRSADDGAPAYYDAGDIGNVTRPVPAASRN</sequence>
<proteinExistence type="predicted"/>
<keyword evidence="5" id="KW-1185">Reference proteome</keyword>
<evidence type="ECO:0000256" key="2">
    <source>
        <dbReference type="SAM" id="Phobius"/>
    </source>
</evidence>
<feature type="compositionally biased region" description="Low complexity" evidence="1">
    <location>
        <begin position="64"/>
        <end position="77"/>
    </location>
</feature>
<feature type="compositionally biased region" description="Low complexity" evidence="1">
    <location>
        <begin position="211"/>
        <end position="221"/>
    </location>
</feature>
<feature type="chain" id="PRO_5045478044" description="Transmembrane protein" evidence="3">
    <location>
        <begin position="28"/>
        <end position="235"/>
    </location>
</feature>
<feature type="region of interest" description="Disordered" evidence="1">
    <location>
        <begin position="36"/>
        <end position="92"/>
    </location>
</feature>
<keyword evidence="3" id="KW-0732">Signal</keyword>
<reference evidence="4 5" key="1">
    <citation type="submission" date="2024-06" db="EMBL/GenBank/DDBJ databases">
        <title>Complete genome of Phlyctema vagabunda strain 19-DSS-EL-015.</title>
        <authorList>
            <person name="Fiorenzani C."/>
        </authorList>
    </citation>
    <scope>NUCLEOTIDE SEQUENCE [LARGE SCALE GENOMIC DNA]</scope>
    <source>
        <strain evidence="4 5">19-DSS-EL-015</strain>
    </source>
</reference>
<keyword evidence="2" id="KW-0472">Membrane</keyword>
<evidence type="ECO:0000313" key="4">
    <source>
        <dbReference type="EMBL" id="KAL3425840.1"/>
    </source>
</evidence>